<protein>
    <submittedName>
        <fullName evidence="2">Potassium voltage-gated channel subfamily E member 4</fullName>
    </submittedName>
</protein>
<gene>
    <name evidence="2" type="primary">KCNE4</name>
</gene>
<reference evidence="2" key="1">
    <citation type="submission" date="2025-08" db="UniProtKB">
        <authorList>
            <consortium name="RefSeq"/>
        </authorList>
    </citation>
    <scope>IDENTIFICATION</scope>
</reference>
<keyword evidence="1" id="KW-1185">Reference proteome</keyword>
<proteinExistence type="predicted"/>
<evidence type="ECO:0000313" key="1">
    <source>
        <dbReference type="Proteomes" id="UP000694863"/>
    </source>
</evidence>
<sequence>MLKMEPPNSTHASATTSSIPRDFRVPNSGSGNGNEYFYILVVMSFYGVFLIGIMLGYMKSKRREKKSNLLLLYKDEERLWDEALKPLPMVSGLRSVHMPISMVSLKEALVHGP</sequence>
<evidence type="ECO:0000313" key="2">
    <source>
        <dbReference type="RefSeq" id="XP_045150158.1"/>
    </source>
</evidence>
<organism evidence="1 2">
    <name type="scientific">Echinops telfairi</name>
    <name type="common">Lesser hedgehog tenrec</name>
    <dbReference type="NCBI Taxonomy" id="9371"/>
    <lineage>
        <taxon>Eukaryota</taxon>
        <taxon>Metazoa</taxon>
        <taxon>Chordata</taxon>
        <taxon>Craniata</taxon>
        <taxon>Vertebrata</taxon>
        <taxon>Euteleostomi</taxon>
        <taxon>Mammalia</taxon>
        <taxon>Eutheria</taxon>
        <taxon>Afrotheria</taxon>
        <taxon>Tenrecidae</taxon>
        <taxon>Tenrecinae</taxon>
        <taxon>Echinops</taxon>
    </lineage>
</organism>
<accession>A0AC55DEI8</accession>
<dbReference type="Proteomes" id="UP000694863">
    <property type="component" value="Unplaced"/>
</dbReference>
<name>A0AC55DEI8_ECHTE</name>
<dbReference type="RefSeq" id="XP_045150158.1">
    <property type="nucleotide sequence ID" value="XM_045294223.1"/>
</dbReference>